<evidence type="ECO:0000313" key="1">
    <source>
        <dbReference type="EMBL" id="KAK1433295.1"/>
    </source>
</evidence>
<accession>A0AAD8L0M9</accession>
<keyword evidence="2" id="KW-1185">Reference proteome</keyword>
<dbReference type="AlphaFoldDB" id="A0AAD8L0M9"/>
<organism evidence="1 2">
    <name type="scientific">Tagetes erecta</name>
    <name type="common">African marigold</name>
    <dbReference type="NCBI Taxonomy" id="13708"/>
    <lineage>
        <taxon>Eukaryota</taxon>
        <taxon>Viridiplantae</taxon>
        <taxon>Streptophyta</taxon>
        <taxon>Embryophyta</taxon>
        <taxon>Tracheophyta</taxon>
        <taxon>Spermatophyta</taxon>
        <taxon>Magnoliopsida</taxon>
        <taxon>eudicotyledons</taxon>
        <taxon>Gunneridae</taxon>
        <taxon>Pentapetalae</taxon>
        <taxon>asterids</taxon>
        <taxon>campanulids</taxon>
        <taxon>Asterales</taxon>
        <taxon>Asteraceae</taxon>
        <taxon>Asteroideae</taxon>
        <taxon>Heliantheae alliance</taxon>
        <taxon>Tageteae</taxon>
        <taxon>Tagetes</taxon>
    </lineage>
</organism>
<protein>
    <submittedName>
        <fullName evidence="1">Uncharacterized protein</fullName>
    </submittedName>
</protein>
<proteinExistence type="predicted"/>
<sequence>MIQIIESEALLWPVRLLAIKYVMKVLEFDAAAVRSNTRIRLFHSLFQLKSISYDRTCLRGNSKLMLASFAEVLDSEQHFSKTSQHQFNIATKTSPVGMLAALPKIVLFVLRSLKDSHKDLKLAVLDYAKT</sequence>
<comment type="caution">
    <text evidence="1">The sequence shown here is derived from an EMBL/GenBank/DDBJ whole genome shotgun (WGS) entry which is preliminary data.</text>
</comment>
<dbReference type="EMBL" id="JAUHHV010000002">
    <property type="protein sequence ID" value="KAK1433295.1"/>
    <property type="molecule type" value="Genomic_DNA"/>
</dbReference>
<name>A0AAD8L0M9_TARER</name>
<gene>
    <name evidence="1" type="ORF">QVD17_10205</name>
</gene>
<evidence type="ECO:0000313" key="2">
    <source>
        <dbReference type="Proteomes" id="UP001229421"/>
    </source>
</evidence>
<reference evidence="1" key="1">
    <citation type="journal article" date="2023" name="bioRxiv">
        <title>Improved chromosome-level genome assembly for marigold (Tagetes erecta).</title>
        <authorList>
            <person name="Jiang F."/>
            <person name="Yuan L."/>
            <person name="Wang S."/>
            <person name="Wang H."/>
            <person name="Xu D."/>
            <person name="Wang A."/>
            <person name="Fan W."/>
        </authorList>
    </citation>
    <scope>NUCLEOTIDE SEQUENCE</scope>
    <source>
        <strain evidence="1">WSJ</strain>
        <tissue evidence="1">Leaf</tissue>
    </source>
</reference>
<dbReference type="Proteomes" id="UP001229421">
    <property type="component" value="Unassembled WGS sequence"/>
</dbReference>